<evidence type="ECO:0000313" key="2">
    <source>
        <dbReference type="EMBL" id="QNP46427.1"/>
    </source>
</evidence>
<dbReference type="RefSeq" id="WP_187709380.1">
    <property type="nucleotide sequence ID" value="NZ_CP060782.1"/>
</dbReference>
<evidence type="ECO:0000256" key="1">
    <source>
        <dbReference type="SAM" id="MobiDB-lite"/>
    </source>
</evidence>
<gene>
    <name evidence="2" type="ORF">H9L14_04400</name>
</gene>
<evidence type="ECO:0008006" key="4">
    <source>
        <dbReference type="Google" id="ProtNLM"/>
    </source>
</evidence>
<feature type="compositionally biased region" description="Polar residues" evidence="1">
    <location>
        <begin position="417"/>
        <end position="434"/>
    </location>
</feature>
<evidence type="ECO:0000313" key="3">
    <source>
        <dbReference type="Proteomes" id="UP000516105"/>
    </source>
</evidence>
<feature type="region of interest" description="Disordered" evidence="1">
    <location>
        <begin position="417"/>
        <end position="452"/>
    </location>
</feature>
<proteinExistence type="predicted"/>
<dbReference type="EMBL" id="CP060782">
    <property type="protein sequence ID" value="QNP46427.1"/>
    <property type="molecule type" value="Genomic_DNA"/>
</dbReference>
<name>A0ABX6T987_9SPHN</name>
<keyword evidence="3" id="KW-1185">Reference proteome</keyword>
<accession>A0ABX6T987</accession>
<organism evidence="2 3">
    <name type="scientific">Sphingomonas sediminicola</name>
    <dbReference type="NCBI Taxonomy" id="386874"/>
    <lineage>
        <taxon>Bacteria</taxon>
        <taxon>Pseudomonadati</taxon>
        <taxon>Pseudomonadota</taxon>
        <taxon>Alphaproteobacteria</taxon>
        <taxon>Sphingomonadales</taxon>
        <taxon>Sphingomonadaceae</taxon>
        <taxon>Sphingomonas</taxon>
    </lineage>
</organism>
<protein>
    <recommendedName>
        <fullName evidence="4">Cytochrome c domain-containing protein</fullName>
    </recommendedName>
</protein>
<dbReference type="Proteomes" id="UP000516105">
    <property type="component" value="Chromosome"/>
</dbReference>
<sequence>MAFHRPAQAVPAFAEQTGRNCAACHVGGFGPELTQFGREFKLGGYTLRMHKSVPLSAMAIASWTHTQKDQVPPPEHLSRNNNLVLDQASLFVAGGIGEHLGGFAQLVTYDGVEHAWSWDNIDIRAVTNAKLFGQDSILGLTLNNNPTAQDPWNTLPAWGFPFTETAVSQTPGAGELIDDPLAGNALGLTAYVWFDHKFYAEVGGYSSPSRGFLDFVGMDPEDPGSLHGIAPYGRIAYQADLAGGTFEVGANVLKAAIFPERDRSSGLTDRYTDWGLDSSWLKSMGKSDSFSAHVRFEHERGNLRASCALVLVGDGTDTNCGRYDLNEWRAAVRYNWHDKVGVTVSPFSISGSRDFDLYDGNGRPDSNGVLGQIDFTPWGAENSPWARGSMRDWVFNTRSTANSMAAGTTMTSRALTRVTTTPSDSSLGSLSKTTPAMRDKPSSGLVVYRPAR</sequence>
<reference evidence="2 3" key="1">
    <citation type="submission" date="2020-08" db="EMBL/GenBank/DDBJ databases">
        <title>Genome sequence of Sphingomonas sediminicola KACC 15039T.</title>
        <authorList>
            <person name="Hyun D.-W."/>
            <person name="Bae J.-W."/>
        </authorList>
    </citation>
    <scope>NUCLEOTIDE SEQUENCE [LARGE SCALE GENOMIC DNA]</scope>
    <source>
        <strain evidence="2 3">KACC 15039</strain>
    </source>
</reference>